<protein>
    <recommendedName>
        <fullName evidence="1">Glucose/Sorbosone dehydrogenase domain-containing protein</fullName>
    </recommendedName>
</protein>
<reference evidence="2" key="1">
    <citation type="submission" date="2018-05" db="EMBL/GenBank/DDBJ databases">
        <authorList>
            <person name="Lanie J.A."/>
            <person name="Ng W.-L."/>
            <person name="Kazmierczak K.M."/>
            <person name="Andrzejewski T.M."/>
            <person name="Davidsen T.M."/>
            <person name="Wayne K.J."/>
            <person name="Tettelin H."/>
            <person name="Glass J.I."/>
            <person name="Rusch D."/>
            <person name="Podicherti R."/>
            <person name="Tsui H.-C.T."/>
            <person name="Winkler M.E."/>
        </authorList>
    </citation>
    <scope>NUCLEOTIDE SEQUENCE</scope>
</reference>
<sequence>MQKKIFFTLITLGIPLWAKDLAVFKVANVPAKALYITQPALEKDRLFVLNQKGQIHIIKNGKTLNEPFLDISDRVHGSLTPGSEEGMLGLAFHPEYKENGYFYVNYVDRNDTSIVSRFSVTHHPETADKNSEKILLKLAQPFGNHNGGHLAFGPRDGMLYIGFGDGGKWGDPYDNAQNLNTLLGAILRIDVNSGDPYSIPVDNPFIGQKDKRPEIFCYGLRNPWRFSFDRETNDLIIGDVGQNLW</sequence>
<gene>
    <name evidence="2" type="ORF">METZ01_LOCUS128946</name>
</gene>
<dbReference type="Pfam" id="PF07995">
    <property type="entry name" value="GSDH"/>
    <property type="match status" value="1"/>
</dbReference>
<dbReference type="Gene3D" id="2.120.10.30">
    <property type="entry name" value="TolB, C-terminal domain"/>
    <property type="match status" value="1"/>
</dbReference>
<evidence type="ECO:0000313" key="2">
    <source>
        <dbReference type="EMBL" id="SVA76092.1"/>
    </source>
</evidence>
<dbReference type="SUPFAM" id="SSF50952">
    <property type="entry name" value="Soluble quinoprotein glucose dehydrogenase"/>
    <property type="match status" value="1"/>
</dbReference>
<name>A0A381YHJ8_9ZZZZ</name>
<dbReference type="AlphaFoldDB" id="A0A381YHJ8"/>
<feature type="domain" description="Glucose/Sorbosone dehydrogenase" evidence="1">
    <location>
        <begin position="41"/>
        <end position="242"/>
    </location>
</feature>
<evidence type="ECO:0000259" key="1">
    <source>
        <dbReference type="Pfam" id="PF07995"/>
    </source>
</evidence>
<dbReference type="PANTHER" id="PTHR19328:SF75">
    <property type="entry name" value="ALDOSE SUGAR DEHYDROGENASE YLII"/>
    <property type="match status" value="1"/>
</dbReference>
<proteinExistence type="predicted"/>
<dbReference type="InterPro" id="IPR011042">
    <property type="entry name" value="6-blade_b-propeller_TolB-like"/>
</dbReference>
<dbReference type="InterPro" id="IPR011041">
    <property type="entry name" value="Quinoprot_gluc/sorb_DH_b-prop"/>
</dbReference>
<dbReference type="PANTHER" id="PTHR19328">
    <property type="entry name" value="HEDGEHOG-INTERACTING PROTEIN"/>
    <property type="match status" value="1"/>
</dbReference>
<dbReference type="InterPro" id="IPR012938">
    <property type="entry name" value="Glc/Sorbosone_DH"/>
</dbReference>
<dbReference type="EMBL" id="UINC01018176">
    <property type="protein sequence ID" value="SVA76092.1"/>
    <property type="molecule type" value="Genomic_DNA"/>
</dbReference>
<accession>A0A381YHJ8</accession>
<feature type="non-terminal residue" evidence="2">
    <location>
        <position position="245"/>
    </location>
</feature>
<organism evidence="2">
    <name type="scientific">marine metagenome</name>
    <dbReference type="NCBI Taxonomy" id="408172"/>
    <lineage>
        <taxon>unclassified sequences</taxon>
        <taxon>metagenomes</taxon>
        <taxon>ecological metagenomes</taxon>
    </lineage>
</organism>